<organism evidence="5 9">
    <name type="scientific">Heterodera trifolii</name>
    <dbReference type="NCBI Taxonomy" id="157864"/>
    <lineage>
        <taxon>Eukaryota</taxon>
        <taxon>Metazoa</taxon>
        <taxon>Ecdysozoa</taxon>
        <taxon>Nematoda</taxon>
        <taxon>Chromadorea</taxon>
        <taxon>Rhabditida</taxon>
        <taxon>Tylenchina</taxon>
        <taxon>Tylenchomorpha</taxon>
        <taxon>Tylenchoidea</taxon>
        <taxon>Heteroderidae</taxon>
        <taxon>Heteroderinae</taxon>
        <taxon>Heterodera</taxon>
    </lineage>
</organism>
<evidence type="ECO:0000313" key="9">
    <source>
        <dbReference type="Proteomes" id="UP001620626"/>
    </source>
</evidence>
<evidence type="ECO:0000313" key="3">
    <source>
        <dbReference type="EMBL" id="KAL3093469.1"/>
    </source>
</evidence>
<evidence type="ECO:0000313" key="5">
    <source>
        <dbReference type="EMBL" id="KAL3096324.1"/>
    </source>
</evidence>
<dbReference type="EMBL" id="JBICBT010000760">
    <property type="protein sequence ID" value="KAL3102377.1"/>
    <property type="molecule type" value="Genomic_DNA"/>
</dbReference>
<dbReference type="AlphaFoldDB" id="A0ABD2K100"/>
<keyword evidence="1" id="KW-1133">Transmembrane helix</keyword>
<gene>
    <name evidence="8" type="ORF">niasHT_013941</name>
    <name evidence="7" type="ORF">niasHT_018412</name>
    <name evidence="6" type="ORF">niasHT_025273</name>
    <name evidence="5" type="ORF">niasHT_025595</name>
    <name evidence="2" type="ORF">niasHT_026006</name>
    <name evidence="3" type="ORF">niasHT_026479</name>
    <name evidence="4" type="ORF">niasHT_026480</name>
</gene>
<evidence type="ECO:0000313" key="8">
    <source>
        <dbReference type="EMBL" id="KAL3109161.1"/>
    </source>
</evidence>
<evidence type="ECO:0000313" key="2">
    <source>
        <dbReference type="EMBL" id="KAL3090492.1"/>
    </source>
</evidence>
<evidence type="ECO:0000313" key="4">
    <source>
        <dbReference type="EMBL" id="KAL3093470.1"/>
    </source>
</evidence>
<dbReference type="EMBL" id="JBICBT010000913">
    <property type="protein sequence ID" value="KAL3093469.1"/>
    <property type="molecule type" value="Genomic_DNA"/>
</dbReference>
<name>A0ABD2K100_9BILA</name>
<evidence type="ECO:0000256" key="1">
    <source>
        <dbReference type="SAM" id="Phobius"/>
    </source>
</evidence>
<comment type="caution">
    <text evidence="5">The sequence shown here is derived from an EMBL/GenBank/DDBJ whole genome shotgun (WGS) entry which is preliminary data.</text>
</comment>
<feature type="transmembrane region" description="Helical" evidence="1">
    <location>
        <begin position="55"/>
        <end position="80"/>
    </location>
</feature>
<keyword evidence="1" id="KW-0812">Transmembrane</keyword>
<dbReference type="EMBL" id="JBICBT010000624">
    <property type="protein sequence ID" value="KAL3107236.1"/>
    <property type="molecule type" value="Genomic_DNA"/>
</dbReference>
<sequence length="119" mass="13197">MAETAWETKANCAVPCELPNVCWEPVLYTSPNICLPPGANPHTFENYISLHAISFLWLFLAAFIGGFCFGVVLTVSSGIYKCLTRRRCKNTAEISRPANRSTRRTRGFDPLPVPFTSAV</sequence>
<proteinExistence type="predicted"/>
<dbReference type="EMBL" id="JBICBT010000913">
    <property type="protein sequence ID" value="KAL3093470.1"/>
    <property type="molecule type" value="Genomic_DNA"/>
</dbReference>
<evidence type="ECO:0000313" key="7">
    <source>
        <dbReference type="EMBL" id="KAL3107236.1"/>
    </source>
</evidence>
<dbReference type="Proteomes" id="UP001620626">
    <property type="component" value="Unassembled WGS sequence"/>
</dbReference>
<keyword evidence="9" id="KW-1185">Reference proteome</keyword>
<reference evidence="5 9" key="1">
    <citation type="submission" date="2024-10" db="EMBL/GenBank/DDBJ databases">
        <authorList>
            <person name="Kim D."/>
        </authorList>
    </citation>
    <scope>NUCLEOTIDE SEQUENCE [LARGE SCALE GENOMIC DNA]</scope>
    <source>
        <strain evidence="5">BH-2024</strain>
    </source>
</reference>
<accession>A0ABD2K100</accession>
<evidence type="ECO:0000313" key="6">
    <source>
        <dbReference type="EMBL" id="KAL3102377.1"/>
    </source>
</evidence>
<protein>
    <submittedName>
        <fullName evidence="5">Uncharacterized protein</fullName>
    </submittedName>
</protein>
<keyword evidence="1" id="KW-0472">Membrane</keyword>
<dbReference type="EMBL" id="JBICBT010000961">
    <property type="protein sequence ID" value="KAL3090492.1"/>
    <property type="molecule type" value="Genomic_DNA"/>
</dbReference>
<dbReference type="EMBL" id="JBICBT010000577">
    <property type="protein sequence ID" value="KAL3109161.1"/>
    <property type="molecule type" value="Genomic_DNA"/>
</dbReference>
<dbReference type="EMBL" id="JBICBT010000866">
    <property type="protein sequence ID" value="KAL3096324.1"/>
    <property type="molecule type" value="Genomic_DNA"/>
</dbReference>